<comment type="caution">
    <text evidence="1">The sequence shown here is derived from an EMBL/GenBank/DDBJ whole genome shotgun (WGS) entry which is preliminary data.</text>
</comment>
<name>E7G685_9FIRM</name>
<accession>E7G685</accession>
<protein>
    <submittedName>
        <fullName evidence="1">Uncharacterized protein</fullName>
    </submittedName>
</protein>
<proteinExistence type="predicted"/>
<keyword evidence="2" id="KW-1185">Reference proteome</keyword>
<evidence type="ECO:0000313" key="1">
    <source>
        <dbReference type="EMBL" id="EFW06462.1"/>
    </source>
</evidence>
<sequence length="75" mass="8901">MINFYKYATNHFSVGSYCVEDKEDINISKKELSIKIDYLSVVLDILKDDELIRRLLGLPLEYFLTKVNHKNYTRL</sequence>
<reference evidence="1 2" key="1">
    <citation type="submission" date="2010-12" db="EMBL/GenBank/DDBJ databases">
        <title>The Genome Sequence of Coprobacillus sp. strain 29_1.</title>
        <authorList>
            <consortium name="The Broad Institute Genome Sequencing Platform"/>
            <person name="Earl A."/>
            <person name="Ward D."/>
            <person name="Feldgarden M."/>
            <person name="Gevers D."/>
            <person name="Daigneault M."/>
            <person name="Sibley C.D."/>
            <person name="White A."/>
            <person name="Strauss J."/>
            <person name="Allen-Vercoe E."/>
            <person name="Young S.K."/>
            <person name="Zeng Q."/>
            <person name="Gargeya S."/>
            <person name="Fitzgerald M."/>
            <person name="Haas B."/>
            <person name="Abouelleil A."/>
            <person name="Alvarado L."/>
            <person name="Arachchi H.M."/>
            <person name="Berlin A."/>
            <person name="Brown A."/>
            <person name="Chapman S.B."/>
            <person name="Chen Z."/>
            <person name="Dunbar C."/>
            <person name="Freedman E."/>
            <person name="Gearin G."/>
            <person name="Gellesch M."/>
            <person name="Goldberg J."/>
            <person name="Griggs A."/>
            <person name="Gujja S."/>
            <person name="Heilman E."/>
            <person name="Heiman D."/>
            <person name="Howarth C."/>
            <person name="Larson L."/>
            <person name="Lui A."/>
            <person name="MacDonald P.J.P."/>
            <person name="Mehta T."/>
            <person name="Montmayeur A."/>
            <person name="Murphy C."/>
            <person name="Neiman D."/>
            <person name="Pearson M."/>
            <person name="Priest M."/>
            <person name="Roberts A."/>
            <person name="Saif S."/>
            <person name="Shea T."/>
            <person name="Shenoy N."/>
            <person name="Sisk P."/>
            <person name="Stolte C."/>
            <person name="Sykes S."/>
            <person name="White J."/>
            <person name="Yandava C."/>
            <person name="Nusbaum C."/>
            <person name="Birren B."/>
        </authorList>
    </citation>
    <scope>NUCLEOTIDE SEQUENCE [LARGE SCALE GENOMIC DNA]</scope>
    <source>
        <strain evidence="1 2">29_1</strain>
    </source>
</reference>
<gene>
    <name evidence="1" type="ORF">HMPREF9488_00273</name>
</gene>
<evidence type="ECO:0000313" key="2">
    <source>
        <dbReference type="Proteomes" id="UP000003157"/>
    </source>
</evidence>
<dbReference type="AlphaFoldDB" id="E7G685"/>
<dbReference type="HOGENOM" id="CLU_2664820_0_0_9"/>
<dbReference type="Proteomes" id="UP000003157">
    <property type="component" value="Unassembled WGS sequence"/>
</dbReference>
<dbReference type="EMBL" id="ADKX01000002">
    <property type="protein sequence ID" value="EFW06462.1"/>
    <property type="molecule type" value="Genomic_DNA"/>
</dbReference>
<organism evidence="1 2">
    <name type="scientific">Coprobacillus cateniformis</name>
    <dbReference type="NCBI Taxonomy" id="100884"/>
    <lineage>
        <taxon>Bacteria</taxon>
        <taxon>Bacillati</taxon>
        <taxon>Bacillota</taxon>
        <taxon>Erysipelotrichia</taxon>
        <taxon>Erysipelotrichales</taxon>
        <taxon>Coprobacillaceae</taxon>
        <taxon>Coprobacillus</taxon>
    </lineage>
</organism>